<dbReference type="RefSeq" id="WP_104923684.1">
    <property type="nucleotide sequence ID" value="NZ_CP019062.1"/>
</dbReference>
<dbReference type="InterPro" id="IPR015422">
    <property type="entry name" value="PyrdxlP-dep_Trfase_small"/>
</dbReference>
<reference evidence="6" key="1">
    <citation type="submission" date="2017-01" db="EMBL/GenBank/DDBJ databases">
        <title>Genome sequence of Rouxiella sp. ERMR1:05.</title>
        <authorList>
            <person name="Kumar R."/>
            <person name="Singh D."/>
            <person name="Kumar S."/>
        </authorList>
    </citation>
    <scope>NUCLEOTIDE SEQUENCE [LARGE SCALE GENOMIC DNA]</scope>
    <source>
        <strain evidence="6">ERMR1:05</strain>
    </source>
</reference>
<organism evidence="5 6">
    <name type="scientific">Rahnella sikkimica</name>
    <dbReference type="NCBI Taxonomy" id="1805933"/>
    <lineage>
        <taxon>Bacteria</taxon>
        <taxon>Pseudomonadati</taxon>
        <taxon>Pseudomonadota</taxon>
        <taxon>Gammaproteobacteria</taxon>
        <taxon>Enterobacterales</taxon>
        <taxon>Yersiniaceae</taxon>
        <taxon>Rahnella</taxon>
    </lineage>
</organism>
<proteinExistence type="inferred from homology"/>
<keyword evidence="6" id="KW-1185">Reference proteome</keyword>
<dbReference type="PIRSF" id="PIRSF001434">
    <property type="entry name" value="CGS"/>
    <property type="match status" value="1"/>
</dbReference>
<dbReference type="Pfam" id="PF01053">
    <property type="entry name" value="Cys_Met_Meta_PP"/>
    <property type="match status" value="1"/>
</dbReference>
<dbReference type="InterPro" id="IPR000277">
    <property type="entry name" value="Cys/Met-Metab_PyrdxlP-dep_enz"/>
</dbReference>
<protein>
    <submittedName>
        <fullName evidence="5">Methionine gamma-lyase</fullName>
    </submittedName>
</protein>
<dbReference type="InterPro" id="IPR015421">
    <property type="entry name" value="PyrdxlP-dep_Trfase_major"/>
</dbReference>
<dbReference type="GO" id="GO:0019346">
    <property type="term" value="P:transsulfuration"/>
    <property type="evidence" value="ECO:0007669"/>
    <property type="project" value="InterPro"/>
</dbReference>
<dbReference type="PANTHER" id="PTHR11808">
    <property type="entry name" value="TRANS-SULFURATION ENZYME FAMILY MEMBER"/>
    <property type="match status" value="1"/>
</dbReference>
<dbReference type="GO" id="GO:0030170">
    <property type="term" value="F:pyridoxal phosphate binding"/>
    <property type="evidence" value="ECO:0007669"/>
    <property type="project" value="InterPro"/>
</dbReference>
<dbReference type="InterPro" id="IPR054542">
    <property type="entry name" value="Cys_met_metab_PP"/>
</dbReference>
<evidence type="ECO:0000256" key="2">
    <source>
        <dbReference type="ARBA" id="ARBA00022898"/>
    </source>
</evidence>
<dbReference type="KEGG" id="rox:BV494_15630"/>
<comment type="cofactor">
    <cofactor evidence="1 4">
        <name>pyridoxal 5'-phosphate</name>
        <dbReference type="ChEBI" id="CHEBI:597326"/>
    </cofactor>
</comment>
<evidence type="ECO:0000256" key="1">
    <source>
        <dbReference type="ARBA" id="ARBA00001933"/>
    </source>
</evidence>
<dbReference type="FunFam" id="3.40.640.10:FF:000046">
    <property type="entry name" value="Cystathionine gamma-lyase"/>
    <property type="match status" value="1"/>
</dbReference>
<dbReference type="GO" id="GO:0005737">
    <property type="term" value="C:cytoplasm"/>
    <property type="evidence" value="ECO:0007669"/>
    <property type="project" value="TreeGrafter"/>
</dbReference>
<dbReference type="EMBL" id="CP019062">
    <property type="protein sequence ID" value="AVF36270.1"/>
    <property type="molecule type" value="Genomic_DNA"/>
</dbReference>
<gene>
    <name evidence="5" type="ORF">BV494_15630</name>
</gene>
<accession>A0A2L1UTK4</accession>
<evidence type="ECO:0000313" key="5">
    <source>
        <dbReference type="EMBL" id="AVF36270.1"/>
    </source>
</evidence>
<dbReference type="OrthoDB" id="9805807at2"/>
<dbReference type="Gene3D" id="3.40.640.10">
    <property type="entry name" value="Type I PLP-dependent aspartate aminotransferase-like (Major domain)"/>
    <property type="match status" value="1"/>
</dbReference>
<dbReference type="Gene3D" id="3.90.1150.10">
    <property type="entry name" value="Aspartate Aminotransferase, domain 1"/>
    <property type="match status" value="1"/>
</dbReference>
<dbReference type="GO" id="GO:0009086">
    <property type="term" value="P:methionine biosynthetic process"/>
    <property type="evidence" value="ECO:0007669"/>
    <property type="project" value="UniProtKB-ARBA"/>
</dbReference>
<dbReference type="AlphaFoldDB" id="A0A2L1UTK4"/>
<dbReference type="InterPro" id="IPR015424">
    <property type="entry name" value="PyrdxlP-dep_Trfase"/>
</dbReference>
<evidence type="ECO:0000313" key="6">
    <source>
        <dbReference type="Proteomes" id="UP000239197"/>
    </source>
</evidence>
<name>A0A2L1UTK4_9GAMM</name>
<dbReference type="PROSITE" id="PS00868">
    <property type="entry name" value="CYS_MET_METAB_PP"/>
    <property type="match status" value="1"/>
</dbReference>
<evidence type="ECO:0000256" key="3">
    <source>
        <dbReference type="PIRSR" id="PIRSR001434-2"/>
    </source>
</evidence>
<evidence type="ECO:0000256" key="4">
    <source>
        <dbReference type="RuleBase" id="RU362118"/>
    </source>
</evidence>
<dbReference type="GO" id="GO:0016846">
    <property type="term" value="F:carbon-sulfur lyase activity"/>
    <property type="evidence" value="ECO:0007669"/>
    <property type="project" value="TreeGrafter"/>
</dbReference>
<dbReference type="SUPFAM" id="SSF53383">
    <property type="entry name" value="PLP-dependent transferases"/>
    <property type="match status" value="1"/>
</dbReference>
<dbReference type="FunFam" id="3.90.1150.10:FF:000033">
    <property type="entry name" value="Cystathionine gamma-synthase"/>
    <property type="match status" value="1"/>
</dbReference>
<comment type="similarity">
    <text evidence="4">Belongs to the trans-sulfuration enzymes family.</text>
</comment>
<dbReference type="Proteomes" id="UP000239197">
    <property type="component" value="Chromosome"/>
</dbReference>
<sequence length="396" mass="41314">MKQLNKTRSLGMRTLAVHGGQQPDAQTGAVATPITASSAFSYPDFDSGARRFSGEEPGYMYSRFANPTVTVFEQKLAALEGAETSVACASGMAAISATLFALLVPGDEIIQVGTLYGGTEGVVRNLLPRYGIRPVHVPNVGELEAAFTKNTKVVLVETPANPGLDIADLAEIARLSKAAGAISVVDNTFATPYLTRPLALGIDIVLHSATKYISGHGDATGGVVAGSAALITPIRTLSLKQFGGCLSPFEASLLIRGLKTLPLRVEASSLSAQAVAEFLDGHSAVETVFYPGLPEHPGHAIAARQMKLFGGIMAIELKGGLNAARTFLDKLNIITQAVSLGDTDSLACHPASTTHSAVAPEVRRQSGITDGLVRISIGIEDTDDLIADLEQALEGL</sequence>
<keyword evidence="2 3" id="KW-0663">Pyridoxal phosphate</keyword>
<feature type="modified residue" description="N6-(pyridoxal phosphate)lysine" evidence="3">
    <location>
        <position position="211"/>
    </location>
</feature>
<dbReference type="CDD" id="cd00614">
    <property type="entry name" value="CGS_like"/>
    <property type="match status" value="1"/>
</dbReference>